<dbReference type="GO" id="GO:0004222">
    <property type="term" value="F:metalloendopeptidase activity"/>
    <property type="evidence" value="ECO:0007669"/>
    <property type="project" value="InterPro"/>
</dbReference>
<gene>
    <name evidence="10" type="ORF">RFH988_LOCUS21645</name>
</gene>
<dbReference type="InterPro" id="IPR008753">
    <property type="entry name" value="Peptidase_M13_N"/>
</dbReference>
<keyword evidence="2" id="KW-0645">Protease</keyword>
<proteinExistence type="predicted"/>
<dbReference type="Pfam" id="PF01431">
    <property type="entry name" value="Peptidase_M13"/>
    <property type="match status" value="1"/>
</dbReference>
<dbReference type="OrthoDB" id="6475849at2759"/>
<feature type="domain" description="Peptidase M13 N-terminal" evidence="9">
    <location>
        <begin position="85"/>
        <end position="493"/>
    </location>
</feature>
<dbReference type="Gene3D" id="1.10.1380.10">
    <property type="entry name" value="Neutral endopeptidase , domain2"/>
    <property type="match status" value="1"/>
</dbReference>
<evidence type="ECO:0000256" key="2">
    <source>
        <dbReference type="ARBA" id="ARBA00022670"/>
    </source>
</evidence>
<keyword evidence="4" id="KW-0378">Hydrolase</keyword>
<dbReference type="Pfam" id="PF05649">
    <property type="entry name" value="Peptidase_M13_N"/>
    <property type="match status" value="1"/>
</dbReference>
<dbReference type="Gene3D" id="3.40.390.10">
    <property type="entry name" value="Collagenase (Catalytic Domain)"/>
    <property type="match status" value="1"/>
</dbReference>
<keyword evidence="7" id="KW-1133">Transmembrane helix</keyword>
<comment type="caution">
    <text evidence="10">The sequence shown here is derived from an EMBL/GenBank/DDBJ whole genome shotgun (WGS) entry which is preliminary data.</text>
</comment>
<dbReference type="PANTHER" id="PTHR11733">
    <property type="entry name" value="ZINC METALLOPROTEASE FAMILY M13 NEPRILYSIN-RELATED"/>
    <property type="match status" value="1"/>
</dbReference>
<evidence type="ECO:0000256" key="5">
    <source>
        <dbReference type="ARBA" id="ARBA00022833"/>
    </source>
</evidence>
<sequence length="761" mass="87492">MGLTDNGKIGTICNRITSRNLLIVAFVFLGLLSFSLLITVIVQARKNHETNHETNNNELCLTRGCISAATHQLRSIDNTVLSNLCTDFYTYACGNWIKTHPIQSFDVERTILGDIIDRRNFEIERLLDAPISRTNERSWEYKLKTYYTECQDDYARVPNSGTYMIGLIKDNATIDGWFMFDNSVENASQVALLKNQTLYQQLSHIHGDFGALAIFGIRTRFDENDTSIKRLEFFPAGLTMEVNDYVGTDSVSMSRRAALQLYIVEVVTLLAMEAGINDTNLSDRAFTVANDVFTVEEFLAESLQRNPTSNVPRTTTLQEISAQFSFDFSNLMAHELGDPSVISILTPIYLSNTMYFTDAFGYMSKDTDPLFARMIHNYLRWRVISTYIDDLSYEYVHAHRLYLNAYYGHALHTSNDVYCTREVIRRFPLAIQHLYTMNVTRYSNAITTVQTIFDSLKNGFKEYINENAKWMVDEETKNIAREKIDKLTAAIGYATIASDDASLDNYYEKFFVNNDLHLENAYHYHNFHRWSLSNSLQNPNILDHWDYFETRTSRLFDYIALFNRLFVIASGMHEPLVNSEWPWPVNMGSLGVLLAQKLFASIDGPDGRTHLPNGTRYDWWQSPTIIGYNNSRNCITDYYVRDLKTLTYNINGAEIQIPLAGEPFSPTTLRHIGALRFAYNTLMKSNDIKSFKMPGTNFTSQQTFFLAYAQTQCYQREELLQLIRTQLGAYDERTALNAALIHMPEFAQAFQCQSKENQCFD</sequence>
<keyword evidence="6" id="KW-0482">Metalloprotease</keyword>
<dbReference type="GO" id="GO:0046872">
    <property type="term" value="F:metal ion binding"/>
    <property type="evidence" value="ECO:0007669"/>
    <property type="project" value="UniProtKB-KW"/>
</dbReference>
<evidence type="ECO:0000256" key="4">
    <source>
        <dbReference type="ARBA" id="ARBA00022801"/>
    </source>
</evidence>
<dbReference type="InterPro" id="IPR018497">
    <property type="entry name" value="Peptidase_M13_C"/>
</dbReference>
<comment type="cofactor">
    <cofactor evidence="1">
        <name>Zn(2+)</name>
        <dbReference type="ChEBI" id="CHEBI:29105"/>
    </cofactor>
</comment>
<keyword evidence="5" id="KW-0862">Zinc</keyword>
<evidence type="ECO:0000313" key="11">
    <source>
        <dbReference type="Proteomes" id="UP000663882"/>
    </source>
</evidence>
<keyword evidence="3" id="KW-0479">Metal-binding</keyword>
<organism evidence="10 11">
    <name type="scientific">Rotaria sordida</name>
    <dbReference type="NCBI Taxonomy" id="392033"/>
    <lineage>
        <taxon>Eukaryota</taxon>
        <taxon>Metazoa</taxon>
        <taxon>Spiralia</taxon>
        <taxon>Gnathifera</taxon>
        <taxon>Rotifera</taxon>
        <taxon>Eurotatoria</taxon>
        <taxon>Bdelloidea</taxon>
        <taxon>Philodinida</taxon>
        <taxon>Philodinidae</taxon>
        <taxon>Rotaria</taxon>
    </lineage>
</organism>
<dbReference type="InterPro" id="IPR042089">
    <property type="entry name" value="Peptidase_M13_dom_2"/>
</dbReference>
<evidence type="ECO:0000256" key="1">
    <source>
        <dbReference type="ARBA" id="ARBA00001947"/>
    </source>
</evidence>
<dbReference type="InterPro" id="IPR000718">
    <property type="entry name" value="Peptidase_M13"/>
</dbReference>
<evidence type="ECO:0000256" key="7">
    <source>
        <dbReference type="SAM" id="Phobius"/>
    </source>
</evidence>
<dbReference type="AlphaFoldDB" id="A0A814SDJ5"/>
<feature type="transmembrane region" description="Helical" evidence="7">
    <location>
        <begin position="21"/>
        <end position="42"/>
    </location>
</feature>
<protein>
    <recommendedName>
        <fullName evidence="12">Endothelin-converting enzyme 1</fullName>
    </recommendedName>
</protein>
<evidence type="ECO:0000256" key="6">
    <source>
        <dbReference type="ARBA" id="ARBA00023049"/>
    </source>
</evidence>
<dbReference type="PROSITE" id="PS51885">
    <property type="entry name" value="NEPRILYSIN"/>
    <property type="match status" value="1"/>
</dbReference>
<dbReference type="GO" id="GO:0005886">
    <property type="term" value="C:plasma membrane"/>
    <property type="evidence" value="ECO:0007669"/>
    <property type="project" value="TreeGrafter"/>
</dbReference>
<evidence type="ECO:0000256" key="3">
    <source>
        <dbReference type="ARBA" id="ARBA00022723"/>
    </source>
</evidence>
<dbReference type="Proteomes" id="UP000663882">
    <property type="component" value="Unassembled WGS sequence"/>
</dbReference>
<dbReference type="EMBL" id="CAJNOO010001392">
    <property type="protein sequence ID" value="CAF1146003.1"/>
    <property type="molecule type" value="Genomic_DNA"/>
</dbReference>
<evidence type="ECO:0008006" key="12">
    <source>
        <dbReference type="Google" id="ProtNLM"/>
    </source>
</evidence>
<keyword evidence="7" id="KW-0812">Transmembrane</keyword>
<feature type="domain" description="Peptidase M13 C-terminal" evidence="8">
    <location>
        <begin position="563"/>
        <end position="755"/>
    </location>
</feature>
<dbReference type="SUPFAM" id="SSF55486">
    <property type="entry name" value="Metalloproteases ('zincins'), catalytic domain"/>
    <property type="match status" value="1"/>
</dbReference>
<dbReference type="PANTHER" id="PTHR11733:SF240">
    <property type="entry name" value="GH14155P-RELATED"/>
    <property type="match status" value="1"/>
</dbReference>
<evidence type="ECO:0000259" key="8">
    <source>
        <dbReference type="Pfam" id="PF01431"/>
    </source>
</evidence>
<dbReference type="InterPro" id="IPR024079">
    <property type="entry name" value="MetalloPept_cat_dom_sf"/>
</dbReference>
<dbReference type="GO" id="GO:0016485">
    <property type="term" value="P:protein processing"/>
    <property type="evidence" value="ECO:0007669"/>
    <property type="project" value="TreeGrafter"/>
</dbReference>
<keyword evidence="7" id="KW-0472">Membrane</keyword>
<name>A0A814SDJ5_9BILA</name>
<dbReference type="CDD" id="cd08662">
    <property type="entry name" value="M13"/>
    <property type="match status" value="1"/>
</dbReference>
<reference evidence="10" key="1">
    <citation type="submission" date="2021-02" db="EMBL/GenBank/DDBJ databases">
        <authorList>
            <person name="Nowell W R."/>
        </authorList>
    </citation>
    <scope>NUCLEOTIDE SEQUENCE</scope>
</reference>
<evidence type="ECO:0000259" key="9">
    <source>
        <dbReference type="Pfam" id="PF05649"/>
    </source>
</evidence>
<evidence type="ECO:0000313" key="10">
    <source>
        <dbReference type="EMBL" id="CAF1146003.1"/>
    </source>
</evidence>
<accession>A0A814SDJ5</accession>